<proteinExistence type="predicted"/>
<reference evidence="1 2" key="1">
    <citation type="submission" date="2019-10" db="EMBL/GenBank/DDBJ databases">
        <title>Rubrobacter sp nov SCSIO 52090 isolated from a deep-sea sediment in the South China Sea.</title>
        <authorList>
            <person name="Chen R.W."/>
        </authorList>
    </citation>
    <scope>NUCLEOTIDE SEQUENCE [LARGE SCALE GENOMIC DNA]</scope>
    <source>
        <strain evidence="1 2">SCSIO 52909</strain>
    </source>
</reference>
<dbReference type="RefSeq" id="WP_166177916.1">
    <property type="nucleotide sequence ID" value="NZ_CP045119.1"/>
</dbReference>
<dbReference type="KEGG" id="rub:GBA63_16535"/>
<sequence length="106" mass="11977">MGFTPDELREACRKAGEGLGSEDAREAGFRSAAEMVELWRGLDLPAWISPYALRDARLGYLNGYDESLTSGELPHNRVALAAQARWGERWKRKLKTARQRTETNPE</sequence>
<accession>A0A6G8QCA8</accession>
<dbReference type="Proteomes" id="UP000501452">
    <property type="component" value="Chromosome"/>
</dbReference>
<name>A0A6G8QCA8_9ACTN</name>
<keyword evidence="2" id="KW-1185">Reference proteome</keyword>
<gene>
    <name evidence="1" type="ORF">GBA63_16535</name>
</gene>
<dbReference type="EMBL" id="CP045119">
    <property type="protein sequence ID" value="QIN84072.1"/>
    <property type="molecule type" value="Genomic_DNA"/>
</dbReference>
<evidence type="ECO:0000313" key="2">
    <source>
        <dbReference type="Proteomes" id="UP000501452"/>
    </source>
</evidence>
<evidence type="ECO:0000313" key="1">
    <source>
        <dbReference type="EMBL" id="QIN84072.1"/>
    </source>
</evidence>
<organism evidence="1 2">
    <name type="scientific">Rubrobacter tropicus</name>
    <dbReference type="NCBI Taxonomy" id="2653851"/>
    <lineage>
        <taxon>Bacteria</taxon>
        <taxon>Bacillati</taxon>
        <taxon>Actinomycetota</taxon>
        <taxon>Rubrobacteria</taxon>
        <taxon>Rubrobacterales</taxon>
        <taxon>Rubrobacteraceae</taxon>
        <taxon>Rubrobacter</taxon>
    </lineage>
</organism>
<dbReference type="AlphaFoldDB" id="A0A6G8QCA8"/>
<protein>
    <submittedName>
        <fullName evidence="1">Uncharacterized protein</fullName>
    </submittedName>
</protein>